<dbReference type="PROSITE" id="PS00135">
    <property type="entry name" value="TRYPSIN_SER"/>
    <property type="match status" value="1"/>
</dbReference>
<dbReference type="GO" id="GO:0005615">
    <property type="term" value="C:extracellular space"/>
    <property type="evidence" value="ECO:0007669"/>
    <property type="project" value="TreeGrafter"/>
</dbReference>
<dbReference type="InterPro" id="IPR001254">
    <property type="entry name" value="Trypsin_dom"/>
</dbReference>
<dbReference type="GO" id="GO:0004252">
    <property type="term" value="F:serine-type endopeptidase activity"/>
    <property type="evidence" value="ECO:0007669"/>
    <property type="project" value="InterPro"/>
</dbReference>
<dbReference type="PROSITE" id="PS50240">
    <property type="entry name" value="TRYPSIN_DOM"/>
    <property type="match status" value="1"/>
</dbReference>
<dbReference type="InterPro" id="IPR043504">
    <property type="entry name" value="Peptidase_S1_PA_chymotrypsin"/>
</dbReference>
<dbReference type="Gene3D" id="2.40.10.10">
    <property type="entry name" value="Trypsin-like serine proteases"/>
    <property type="match status" value="1"/>
</dbReference>
<keyword evidence="2 6" id="KW-0378">Hydrolase</keyword>
<dbReference type="PROSITE" id="PS00134">
    <property type="entry name" value="TRYPSIN_HIS"/>
    <property type="match status" value="1"/>
</dbReference>
<dbReference type="AlphaFoldDB" id="A0A0Q9X0P8"/>
<dbReference type="InterPro" id="IPR001314">
    <property type="entry name" value="Peptidase_S1A"/>
</dbReference>
<keyword evidence="3 6" id="KW-0720">Serine protease</keyword>
<dbReference type="PANTHER" id="PTHR24264">
    <property type="entry name" value="TRYPSIN-RELATED"/>
    <property type="match status" value="1"/>
</dbReference>
<evidence type="ECO:0000313" key="9">
    <source>
        <dbReference type="Proteomes" id="UP000007798"/>
    </source>
</evidence>
<dbReference type="InParanoid" id="A0A0Q9X0P8"/>
<dbReference type="SMART" id="SM00020">
    <property type="entry name" value="Tryp_SPc"/>
    <property type="match status" value="1"/>
</dbReference>
<dbReference type="FunFam" id="2.40.10.10:FF:000002">
    <property type="entry name" value="Transmembrane protease serine"/>
    <property type="match status" value="1"/>
</dbReference>
<comment type="similarity">
    <text evidence="5">Belongs to the peptidase S1 family. CLIP subfamily.</text>
</comment>
<evidence type="ECO:0000256" key="4">
    <source>
        <dbReference type="ARBA" id="ARBA00023157"/>
    </source>
</evidence>
<accession>A0A0Q9X0P8</accession>
<evidence type="ECO:0000256" key="6">
    <source>
        <dbReference type="RuleBase" id="RU363034"/>
    </source>
</evidence>
<dbReference type="InterPro" id="IPR009003">
    <property type="entry name" value="Peptidase_S1_PA"/>
</dbReference>
<dbReference type="SUPFAM" id="SSF50494">
    <property type="entry name" value="Trypsin-like serine proteases"/>
    <property type="match status" value="1"/>
</dbReference>
<protein>
    <recommendedName>
        <fullName evidence="7">Peptidase S1 domain-containing protein</fullName>
    </recommendedName>
</protein>
<reference evidence="8 9" key="1">
    <citation type="journal article" date="2007" name="Nature">
        <title>Evolution of genes and genomes on the Drosophila phylogeny.</title>
        <authorList>
            <consortium name="Drosophila 12 Genomes Consortium"/>
            <person name="Clark A.G."/>
            <person name="Eisen M.B."/>
            <person name="Smith D.R."/>
            <person name="Bergman C.M."/>
            <person name="Oliver B."/>
            <person name="Markow T.A."/>
            <person name="Kaufman T.C."/>
            <person name="Kellis M."/>
            <person name="Gelbart W."/>
            <person name="Iyer V.N."/>
            <person name="Pollard D.A."/>
            <person name="Sackton T.B."/>
            <person name="Larracuente A.M."/>
            <person name="Singh N.D."/>
            <person name="Abad J.P."/>
            <person name="Abt D.N."/>
            <person name="Adryan B."/>
            <person name="Aguade M."/>
            <person name="Akashi H."/>
            <person name="Anderson W.W."/>
            <person name="Aquadro C.F."/>
            <person name="Ardell D.H."/>
            <person name="Arguello R."/>
            <person name="Artieri C.G."/>
            <person name="Barbash D.A."/>
            <person name="Barker D."/>
            <person name="Barsanti P."/>
            <person name="Batterham P."/>
            <person name="Batzoglou S."/>
            <person name="Begun D."/>
            <person name="Bhutkar A."/>
            <person name="Blanco E."/>
            <person name="Bosak S.A."/>
            <person name="Bradley R.K."/>
            <person name="Brand A.D."/>
            <person name="Brent M.R."/>
            <person name="Brooks A.N."/>
            <person name="Brown R.H."/>
            <person name="Butlin R.K."/>
            <person name="Caggese C."/>
            <person name="Calvi B.R."/>
            <person name="Bernardo de Carvalho A."/>
            <person name="Caspi A."/>
            <person name="Castrezana S."/>
            <person name="Celniker S.E."/>
            <person name="Chang J.L."/>
            <person name="Chapple C."/>
            <person name="Chatterji S."/>
            <person name="Chinwalla A."/>
            <person name="Civetta A."/>
            <person name="Clifton S.W."/>
            <person name="Comeron J.M."/>
            <person name="Costello J.C."/>
            <person name="Coyne J.A."/>
            <person name="Daub J."/>
            <person name="David R.G."/>
            <person name="Delcher A.L."/>
            <person name="Delehaunty K."/>
            <person name="Do C.B."/>
            <person name="Ebling H."/>
            <person name="Edwards K."/>
            <person name="Eickbush T."/>
            <person name="Evans J.D."/>
            <person name="Filipski A."/>
            <person name="Findeiss S."/>
            <person name="Freyhult E."/>
            <person name="Fulton L."/>
            <person name="Fulton R."/>
            <person name="Garcia A.C."/>
            <person name="Gardiner A."/>
            <person name="Garfield D.A."/>
            <person name="Garvin B.E."/>
            <person name="Gibson G."/>
            <person name="Gilbert D."/>
            <person name="Gnerre S."/>
            <person name="Godfrey J."/>
            <person name="Good R."/>
            <person name="Gotea V."/>
            <person name="Gravely B."/>
            <person name="Greenberg A.J."/>
            <person name="Griffiths-Jones S."/>
            <person name="Gross S."/>
            <person name="Guigo R."/>
            <person name="Gustafson E.A."/>
            <person name="Haerty W."/>
            <person name="Hahn M.W."/>
            <person name="Halligan D.L."/>
            <person name="Halpern A.L."/>
            <person name="Halter G.M."/>
            <person name="Han M.V."/>
            <person name="Heger A."/>
            <person name="Hillier L."/>
            <person name="Hinrichs A.S."/>
            <person name="Holmes I."/>
            <person name="Hoskins R.A."/>
            <person name="Hubisz M.J."/>
            <person name="Hultmark D."/>
            <person name="Huntley M.A."/>
            <person name="Jaffe D.B."/>
            <person name="Jagadeeshan S."/>
            <person name="Jeck W.R."/>
            <person name="Johnson J."/>
            <person name="Jones C.D."/>
            <person name="Jordan W.C."/>
            <person name="Karpen G.H."/>
            <person name="Kataoka E."/>
            <person name="Keightley P.D."/>
            <person name="Kheradpour P."/>
            <person name="Kirkness E.F."/>
            <person name="Koerich L.B."/>
            <person name="Kristiansen K."/>
            <person name="Kudrna D."/>
            <person name="Kulathinal R.J."/>
            <person name="Kumar S."/>
            <person name="Kwok R."/>
            <person name="Lander E."/>
            <person name="Langley C.H."/>
            <person name="Lapoint R."/>
            <person name="Lazzaro B.P."/>
            <person name="Lee S.J."/>
            <person name="Levesque L."/>
            <person name="Li R."/>
            <person name="Lin C.F."/>
            <person name="Lin M.F."/>
            <person name="Lindblad-Toh K."/>
            <person name="Llopart A."/>
            <person name="Long M."/>
            <person name="Low L."/>
            <person name="Lozovsky E."/>
            <person name="Lu J."/>
            <person name="Luo M."/>
            <person name="Machado C.A."/>
            <person name="Makalowski W."/>
            <person name="Marzo M."/>
            <person name="Matsuda M."/>
            <person name="Matzkin L."/>
            <person name="McAllister B."/>
            <person name="McBride C.S."/>
            <person name="McKernan B."/>
            <person name="McKernan K."/>
            <person name="Mendez-Lago M."/>
            <person name="Minx P."/>
            <person name="Mollenhauer M.U."/>
            <person name="Montooth K."/>
            <person name="Mount S.M."/>
            <person name="Mu X."/>
            <person name="Myers E."/>
            <person name="Negre B."/>
            <person name="Newfeld S."/>
            <person name="Nielsen R."/>
            <person name="Noor M.A."/>
            <person name="O'Grady P."/>
            <person name="Pachter L."/>
            <person name="Papaceit M."/>
            <person name="Parisi M.J."/>
            <person name="Parisi M."/>
            <person name="Parts L."/>
            <person name="Pedersen J.S."/>
            <person name="Pesole G."/>
            <person name="Phillippy A.M."/>
            <person name="Ponting C.P."/>
            <person name="Pop M."/>
            <person name="Porcelli D."/>
            <person name="Powell J.R."/>
            <person name="Prohaska S."/>
            <person name="Pruitt K."/>
            <person name="Puig M."/>
            <person name="Quesneville H."/>
            <person name="Ram K.R."/>
            <person name="Rand D."/>
            <person name="Rasmussen M.D."/>
            <person name="Reed L.K."/>
            <person name="Reenan R."/>
            <person name="Reily A."/>
            <person name="Remington K.A."/>
            <person name="Rieger T.T."/>
            <person name="Ritchie M.G."/>
            <person name="Robin C."/>
            <person name="Rogers Y.H."/>
            <person name="Rohde C."/>
            <person name="Rozas J."/>
            <person name="Rubenfield M.J."/>
            <person name="Ruiz A."/>
            <person name="Russo S."/>
            <person name="Salzberg S.L."/>
            <person name="Sanchez-Gracia A."/>
            <person name="Saranga D.J."/>
            <person name="Sato H."/>
            <person name="Schaeffer S.W."/>
            <person name="Schatz M.C."/>
            <person name="Schlenke T."/>
            <person name="Schwartz R."/>
            <person name="Segarra C."/>
            <person name="Singh R.S."/>
            <person name="Sirot L."/>
            <person name="Sirota M."/>
            <person name="Sisneros N.B."/>
            <person name="Smith C.D."/>
            <person name="Smith T.F."/>
            <person name="Spieth J."/>
            <person name="Stage D.E."/>
            <person name="Stark A."/>
            <person name="Stephan W."/>
            <person name="Strausberg R.L."/>
            <person name="Strempel S."/>
            <person name="Sturgill D."/>
            <person name="Sutton G."/>
            <person name="Sutton G.G."/>
            <person name="Tao W."/>
            <person name="Teichmann S."/>
            <person name="Tobari Y.N."/>
            <person name="Tomimura Y."/>
            <person name="Tsolas J.M."/>
            <person name="Valente V.L."/>
            <person name="Venter E."/>
            <person name="Venter J.C."/>
            <person name="Vicario S."/>
            <person name="Vieira F.G."/>
            <person name="Vilella A.J."/>
            <person name="Villasante A."/>
            <person name="Walenz B."/>
            <person name="Wang J."/>
            <person name="Wasserman M."/>
            <person name="Watts T."/>
            <person name="Wilson D."/>
            <person name="Wilson R.K."/>
            <person name="Wing R.A."/>
            <person name="Wolfner M.F."/>
            <person name="Wong A."/>
            <person name="Wong G.K."/>
            <person name="Wu C.I."/>
            <person name="Wu G."/>
            <person name="Yamamoto D."/>
            <person name="Yang H.P."/>
            <person name="Yang S.P."/>
            <person name="Yorke J.A."/>
            <person name="Yoshida K."/>
            <person name="Zdobnov E."/>
            <person name="Zhang P."/>
            <person name="Zhang Y."/>
            <person name="Zimin A.V."/>
            <person name="Baldwin J."/>
            <person name="Abdouelleil A."/>
            <person name="Abdulkadir J."/>
            <person name="Abebe A."/>
            <person name="Abera B."/>
            <person name="Abreu J."/>
            <person name="Acer S.C."/>
            <person name="Aftuck L."/>
            <person name="Alexander A."/>
            <person name="An P."/>
            <person name="Anderson E."/>
            <person name="Anderson S."/>
            <person name="Arachi H."/>
            <person name="Azer M."/>
            <person name="Bachantsang P."/>
            <person name="Barry A."/>
            <person name="Bayul T."/>
            <person name="Berlin A."/>
            <person name="Bessette D."/>
            <person name="Bloom T."/>
            <person name="Blye J."/>
            <person name="Boguslavskiy L."/>
            <person name="Bonnet C."/>
            <person name="Boukhgalter B."/>
            <person name="Bourzgui I."/>
            <person name="Brown A."/>
            <person name="Cahill P."/>
            <person name="Channer S."/>
            <person name="Cheshatsang Y."/>
            <person name="Chuda L."/>
            <person name="Citroen M."/>
            <person name="Collymore A."/>
            <person name="Cooke P."/>
            <person name="Costello M."/>
            <person name="D'Aco K."/>
            <person name="Daza R."/>
            <person name="De Haan G."/>
            <person name="DeGray S."/>
            <person name="DeMaso C."/>
            <person name="Dhargay N."/>
            <person name="Dooley K."/>
            <person name="Dooley E."/>
            <person name="Doricent M."/>
            <person name="Dorje P."/>
            <person name="Dorjee K."/>
            <person name="Dupes A."/>
            <person name="Elong R."/>
            <person name="Falk J."/>
            <person name="Farina A."/>
            <person name="Faro S."/>
            <person name="Ferguson D."/>
            <person name="Fisher S."/>
            <person name="Foley C.D."/>
            <person name="Franke A."/>
            <person name="Friedrich D."/>
            <person name="Gadbois L."/>
            <person name="Gearin G."/>
            <person name="Gearin C.R."/>
            <person name="Giannoukos G."/>
            <person name="Goode T."/>
            <person name="Graham J."/>
            <person name="Grandbois E."/>
            <person name="Grewal S."/>
            <person name="Gyaltsen K."/>
            <person name="Hafez N."/>
            <person name="Hagos B."/>
            <person name="Hall J."/>
            <person name="Henson C."/>
            <person name="Hollinger A."/>
            <person name="Honan T."/>
            <person name="Huard M.D."/>
            <person name="Hughes L."/>
            <person name="Hurhula B."/>
            <person name="Husby M.E."/>
            <person name="Kamat A."/>
            <person name="Kanga B."/>
            <person name="Kashin S."/>
            <person name="Khazanovich D."/>
            <person name="Kisner P."/>
            <person name="Lance K."/>
            <person name="Lara M."/>
            <person name="Lee W."/>
            <person name="Lennon N."/>
            <person name="Letendre F."/>
            <person name="LeVine R."/>
            <person name="Lipovsky A."/>
            <person name="Liu X."/>
            <person name="Liu J."/>
            <person name="Liu S."/>
            <person name="Lokyitsang T."/>
            <person name="Lokyitsang Y."/>
            <person name="Lubonja R."/>
            <person name="Lui A."/>
            <person name="MacDonald P."/>
            <person name="Magnisalis V."/>
            <person name="Maru K."/>
            <person name="Matthews C."/>
            <person name="McCusker W."/>
            <person name="McDonough S."/>
            <person name="Mehta T."/>
            <person name="Meldrim J."/>
            <person name="Meneus L."/>
            <person name="Mihai O."/>
            <person name="Mihalev A."/>
            <person name="Mihova T."/>
            <person name="Mittelman R."/>
            <person name="Mlenga V."/>
            <person name="Montmayeur A."/>
            <person name="Mulrain L."/>
            <person name="Navidi A."/>
            <person name="Naylor J."/>
            <person name="Negash T."/>
            <person name="Nguyen T."/>
            <person name="Nguyen N."/>
            <person name="Nicol R."/>
            <person name="Norbu C."/>
            <person name="Norbu N."/>
            <person name="Novod N."/>
            <person name="O'Neill B."/>
            <person name="Osman S."/>
            <person name="Markiewicz E."/>
            <person name="Oyono O.L."/>
            <person name="Patti C."/>
            <person name="Phunkhang P."/>
            <person name="Pierre F."/>
            <person name="Priest M."/>
            <person name="Raghuraman S."/>
            <person name="Rege F."/>
            <person name="Reyes R."/>
            <person name="Rise C."/>
            <person name="Rogov P."/>
            <person name="Ross K."/>
            <person name="Ryan E."/>
            <person name="Settipalli S."/>
            <person name="Shea T."/>
            <person name="Sherpa N."/>
            <person name="Shi L."/>
            <person name="Shih D."/>
            <person name="Sparrow T."/>
            <person name="Spaulding J."/>
            <person name="Stalker J."/>
            <person name="Stange-Thomann N."/>
            <person name="Stavropoulos S."/>
            <person name="Stone C."/>
            <person name="Strader C."/>
            <person name="Tesfaye S."/>
            <person name="Thomson T."/>
            <person name="Thoulutsang Y."/>
            <person name="Thoulutsang D."/>
            <person name="Topham K."/>
            <person name="Topping I."/>
            <person name="Tsamla T."/>
            <person name="Vassiliev H."/>
            <person name="Vo A."/>
            <person name="Wangchuk T."/>
            <person name="Wangdi T."/>
            <person name="Weiand M."/>
            <person name="Wilkinson J."/>
            <person name="Wilson A."/>
            <person name="Yadav S."/>
            <person name="Young G."/>
            <person name="Yu Q."/>
            <person name="Zembek L."/>
            <person name="Zhong D."/>
            <person name="Zimmer A."/>
            <person name="Zwirko Z."/>
            <person name="Jaffe D.B."/>
            <person name="Alvarez P."/>
            <person name="Brockman W."/>
            <person name="Butler J."/>
            <person name="Chin C."/>
            <person name="Gnerre S."/>
            <person name="Grabherr M."/>
            <person name="Kleber M."/>
            <person name="Mauceli E."/>
            <person name="MacCallum I."/>
        </authorList>
    </citation>
    <scope>NUCLEOTIDE SEQUENCE [LARGE SCALE GENOMIC DNA]</scope>
    <source>
        <strain evidence="9">Tucson 14030-0811.24</strain>
    </source>
</reference>
<evidence type="ECO:0000259" key="7">
    <source>
        <dbReference type="PROSITE" id="PS50240"/>
    </source>
</evidence>
<name>A0A0Q9X0P8_DROWI</name>
<organism evidence="8 9">
    <name type="scientific">Drosophila willistoni</name>
    <name type="common">Fruit fly</name>
    <dbReference type="NCBI Taxonomy" id="7260"/>
    <lineage>
        <taxon>Eukaryota</taxon>
        <taxon>Metazoa</taxon>
        <taxon>Ecdysozoa</taxon>
        <taxon>Arthropoda</taxon>
        <taxon>Hexapoda</taxon>
        <taxon>Insecta</taxon>
        <taxon>Pterygota</taxon>
        <taxon>Neoptera</taxon>
        <taxon>Endopterygota</taxon>
        <taxon>Diptera</taxon>
        <taxon>Brachycera</taxon>
        <taxon>Muscomorpha</taxon>
        <taxon>Ephydroidea</taxon>
        <taxon>Drosophilidae</taxon>
        <taxon>Drosophila</taxon>
        <taxon>Sophophora</taxon>
    </lineage>
</organism>
<dbReference type="FunFam" id="2.40.10.10:FF:000068">
    <property type="entry name" value="transmembrane protease serine 2"/>
    <property type="match status" value="1"/>
</dbReference>
<dbReference type="Proteomes" id="UP000007798">
    <property type="component" value="Unassembled WGS sequence"/>
</dbReference>
<dbReference type="InterPro" id="IPR050127">
    <property type="entry name" value="Serine_Proteases_S1"/>
</dbReference>
<keyword evidence="1 6" id="KW-0645">Protease</keyword>
<evidence type="ECO:0000256" key="5">
    <source>
        <dbReference type="ARBA" id="ARBA00024195"/>
    </source>
</evidence>
<gene>
    <name evidence="8" type="primary">Dwil\GK28114</name>
    <name evidence="8" type="ORF">Dwil_GK28114</name>
</gene>
<dbReference type="PRINTS" id="PR00722">
    <property type="entry name" value="CHYMOTRYPSIN"/>
</dbReference>
<evidence type="ECO:0000256" key="2">
    <source>
        <dbReference type="ARBA" id="ARBA00022801"/>
    </source>
</evidence>
<proteinExistence type="inferred from homology"/>
<evidence type="ECO:0000313" key="8">
    <source>
        <dbReference type="EMBL" id="KRF97469.1"/>
    </source>
</evidence>
<dbReference type="GO" id="GO:0006508">
    <property type="term" value="P:proteolysis"/>
    <property type="evidence" value="ECO:0007669"/>
    <property type="project" value="UniProtKB-KW"/>
</dbReference>
<dbReference type="InterPro" id="IPR018114">
    <property type="entry name" value="TRYPSIN_HIS"/>
</dbReference>
<sequence>MDIIVGGNDLVIPNENWFNVVEFITHHLYSPDGPDFDITLIRLSAIFISTARRLVRTIGGQIAAPWQIPYFATLIKEEEQSCGGSLISQTMVLTAAHCTLGAHPSQMDVIVGTNDLSVPSENRFSVAQFIRHPLHSPYSVDFDIALVRLSKPVPLGPLVQTILLADADSEYPEGETATISGFGAINHHRDRQSFLRYAEVPIWSEKECRNKKYPFITERNICAGTSAGIVSSCYGDSGGPLTVDNKLYGVVSWGYKCGRTGPGVYSYVPAYRCWIFQNAHI</sequence>
<dbReference type="EMBL" id="CH963719">
    <property type="protein sequence ID" value="KRF97469.1"/>
    <property type="molecule type" value="Genomic_DNA"/>
</dbReference>
<dbReference type="InterPro" id="IPR033116">
    <property type="entry name" value="TRYPSIN_SER"/>
</dbReference>
<dbReference type="CDD" id="cd00190">
    <property type="entry name" value="Tryp_SPc"/>
    <property type="match status" value="1"/>
</dbReference>
<evidence type="ECO:0000256" key="1">
    <source>
        <dbReference type="ARBA" id="ARBA00022670"/>
    </source>
</evidence>
<keyword evidence="9" id="KW-1185">Reference proteome</keyword>
<dbReference type="STRING" id="7260.A0A0Q9X0P8"/>
<dbReference type="PANTHER" id="PTHR24264:SF20">
    <property type="entry name" value="TRYPSIN-LIKE"/>
    <property type="match status" value="1"/>
</dbReference>
<evidence type="ECO:0000256" key="3">
    <source>
        <dbReference type="ARBA" id="ARBA00022825"/>
    </source>
</evidence>
<dbReference type="Pfam" id="PF00089">
    <property type="entry name" value="Trypsin"/>
    <property type="match status" value="1"/>
</dbReference>
<dbReference type="OrthoDB" id="10012881at2759"/>
<keyword evidence="4" id="KW-1015">Disulfide bond</keyword>
<feature type="domain" description="Peptidase S1" evidence="7">
    <location>
        <begin position="57"/>
        <end position="280"/>
    </location>
</feature>